<dbReference type="SMART" id="SM01080">
    <property type="entry name" value="CHASE2"/>
    <property type="match status" value="1"/>
</dbReference>
<reference evidence="3 4" key="2">
    <citation type="journal article" date="2011" name="J. Bacteriol.">
        <title>Genomes of three methylotrophs from a single niche uncover genetic and metabolic divergence of Methylophilaceae.</title>
        <authorList>
            <person name="Lapidus A."/>
            <person name="Clum A."/>
            <person name="Labutti K."/>
            <person name="Kaluzhnaya M.G."/>
            <person name="Lim S."/>
            <person name="Beck D.A."/>
            <person name="Glavina Del Rio T."/>
            <person name="Nolan M."/>
            <person name="Mavromatis K."/>
            <person name="Huntemann M."/>
            <person name="Lucas S."/>
            <person name="Lidstrom M.E."/>
            <person name="Ivanova N."/>
            <person name="Chistoserdova L."/>
        </authorList>
    </citation>
    <scope>NUCLEOTIDE SEQUENCE [LARGE SCALE GENOMIC DNA]</scope>
    <source>
        <strain evidence="4">JLW8 / ATCC BAA-1282 / DSM 17540</strain>
    </source>
</reference>
<dbReference type="Proteomes" id="UP000002742">
    <property type="component" value="Chromosome"/>
</dbReference>
<gene>
    <name evidence="3" type="ordered locus">Mmol_1016</name>
</gene>
<dbReference type="eggNOG" id="COG4252">
    <property type="taxonomic scope" value="Bacteria"/>
</dbReference>
<evidence type="ECO:0000259" key="2">
    <source>
        <dbReference type="SMART" id="SM01080"/>
    </source>
</evidence>
<evidence type="ECO:0000313" key="4">
    <source>
        <dbReference type="Proteomes" id="UP000002742"/>
    </source>
</evidence>
<sequence>MLNQQLANITRRLHNNFYLYLSALLTVLVLLDASVFHVGENMRDRAFDMMVKNRIIVPKPDADIVIVDINEASLSAMSAEYGRWPWPRQVLGEFLENIEAQQPKAVVFDILFSDPDIYNPDSDAYFNEVIAGTQNTFFPMLRLAEESDQLSQITPNMIPGIKRTGADQSNTAKPIAIVLPHLEAALNSEHLGTHNIYPDKDGIVREYKLWHDESGWILPSLPLAVANFTKANAADLPQNMLINWRGKPFTYQFATFSDVYTDMASKVKKRPANEFKDKIVIIGSTAPSLFDLKATAMAKAHPGVEILATAIDNIKHDDYLKVWRGKTPYILMSLTLVWLTALAFFRNIDRDKVTRVFSSSQIILITLSYLAINFTNTYLDLTGPITWAVLYFSVAKIYALANDRAMQRLLANDVESGKKGAAILLMPIMFETREPLSDSLLKKLQYKIEQQTQRHATVEILKGTQSGIWGLFSDMIIVSWAYAHDNEAEASKATQEATQLGTQLNQLIQGTGIPEDTTARYTLHSGTLNTEKPMANQWRGLFAQAIIKLDILEAS</sequence>
<dbReference type="EMBL" id="CP001672">
    <property type="protein sequence ID" value="ACT47925.1"/>
    <property type="molecule type" value="Genomic_DNA"/>
</dbReference>
<evidence type="ECO:0000256" key="1">
    <source>
        <dbReference type="SAM" id="Phobius"/>
    </source>
</evidence>
<name>C6WVH6_METML</name>
<keyword evidence="1" id="KW-0812">Transmembrane</keyword>
<evidence type="ECO:0000313" key="3">
    <source>
        <dbReference type="EMBL" id="ACT47925.1"/>
    </source>
</evidence>
<dbReference type="InterPro" id="IPR007890">
    <property type="entry name" value="CHASE2"/>
</dbReference>
<dbReference type="KEGG" id="mmb:Mmol_1016"/>
<dbReference type="Pfam" id="PF05226">
    <property type="entry name" value="CHASE2"/>
    <property type="match status" value="1"/>
</dbReference>
<dbReference type="HOGENOM" id="CLU_478897_0_0_4"/>
<dbReference type="STRING" id="583345.Mmol_1016"/>
<dbReference type="AlphaFoldDB" id="C6WVH6"/>
<proteinExistence type="predicted"/>
<protein>
    <submittedName>
        <fullName evidence="3">Putative Chase2 sensor protein</fullName>
    </submittedName>
</protein>
<feature type="transmembrane region" description="Helical" evidence="1">
    <location>
        <begin position="329"/>
        <end position="346"/>
    </location>
</feature>
<reference evidence="4" key="1">
    <citation type="submission" date="2009-07" db="EMBL/GenBank/DDBJ databases">
        <title>Complete sequence of Methylotenera mobilis JLW8.</title>
        <authorList>
            <consortium name="US DOE Joint Genome Institute"/>
            <person name="Lucas S."/>
            <person name="Copeland A."/>
            <person name="Lapidus A."/>
            <person name="Glavina del Rio T."/>
            <person name="Tice H."/>
            <person name="Bruce D."/>
            <person name="Goodwin L."/>
            <person name="Pitluck S."/>
            <person name="LaButti K.M."/>
            <person name="Clum A."/>
            <person name="Larimer F."/>
            <person name="Land M."/>
            <person name="Hauser L."/>
            <person name="Kyrpides N."/>
            <person name="Mikhailova N."/>
            <person name="Kayluzhnaya M."/>
            <person name="Chistoserdova L."/>
        </authorList>
    </citation>
    <scope>NUCLEOTIDE SEQUENCE [LARGE SCALE GENOMIC DNA]</scope>
    <source>
        <strain evidence="4">JLW8 / ATCC BAA-1282 / DSM 17540</strain>
    </source>
</reference>
<keyword evidence="1" id="KW-0472">Membrane</keyword>
<keyword evidence="1" id="KW-1133">Transmembrane helix</keyword>
<feature type="transmembrane region" description="Helical" evidence="1">
    <location>
        <begin position="17"/>
        <end position="39"/>
    </location>
</feature>
<organism evidence="3 4">
    <name type="scientific">Methylotenera mobilis (strain JLW8 / ATCC BAA-1282 / DSM 17540)</name>
    <dbReference type="NCBI Taxonomy" id="583345"/>
    <lineage>
        <taxon>Bacteria</taxon>
        <taxon>Pseudomonadati</taxon>
        <taxon>Pseudomonadota</taxon>
        <taxon>Betaproteobacteria</taxon>
        <taxon>Nitrosomonadales</taxon>
        <taxon>Methylophilaceae</taxon>
        <taxon>Methylotenera</taxon>
    </lineage>
</organism>
<feature type="transmembrane region" description="Helical" evidence="1">
    <location>
        <begin position="384"/>
        <end position="401"/>
    </location>
</feature>
<keyword evidence="4" id="KW-1185">Reference proteome</keyword>
<accession>C6WVH6</accession>
<feature type="domain" description="CHASE2" evidence="2">
    <location>
        <begin position="39"/>
        <end position="344"/>
    </location>
</feature>
<feature type="transmembrane region" description="Helical" evidence="1">
    <location>
        <begin position="353"/>
        <end position="372"/>
    </location>
</feature>